<dbReference type="STRING" id="48709.A0A1D2N5I2"/>
<dbReference type="GO" id="GO:0009100">
    <property type="term" value="P:glycoprotein metabolic process"/>
    <property type="evidence" value="ECO:0007669"/>
    <property type="project" value="TreeGrafter"/>
</dbReference>
<dbReference type="SUPFAM" id="SSF51445">
    <property type="entry name" value="(Trans)glycosidases"/>
    <property type="match status" value="1"/>
</dbReference>
<dbReference type="Gene3D" id="3.40.630.30">
    <property type="match status" value="1"/>
</dbReference>
<proteinExistence type="predicted"/>
<comment type="caution">
    <text evidence="10">The sequence shown here is derived from an EMBL/GenBank/DDBJ whole genome shotgun (WGS) entry which is preliminary data.</text>
</comment>
<dbReference type="AlphaFoldDB" id="A0A1D2N5I2"/>
<feature type="compositionally biased region" description="Polar residues" evidence="8">
    <location>
        <begin position="557"/>
        <end position="575"/>
    </location>
</feature>
<feature type="domain" description="GH84" evidence="9">
    <location>
        <begin position="11"/>
        <end position="286"/>
    </location>
</feature>
<dbReference type="PANTHER" id="PTHR13170">
    <property type="entry name" value="O-GLCNACASE"/>
    <property type="match status" value="1"/>
</dbReference>
<feature type="compositionally biased region" description="Polar residues" evidence="8">
    <location>
        <begin position="540"/>
        <end position="549"/>
    </location>
</feature>
<organism evidence="10 11">
    <name type="scientific">Orchesella cincta</name>
    <name type="common">Springtail</name>
    <name type="synonym">Podura cincta</name>
    <dbReference type="NCBI Taxonomy" id="48709"/>
    <lineage>
        <taxon>Eukaryota</taxon>
        <taxon>Metazoa</taxon>
        <taxon>Ecdysozoa</taxon>
        <taxon>Arthropoda</taxon>
        <taxon>Hexapoda</taxon>
        <taxon>Collembola</taxon>
        <taxon>Entomobryomorpha</taxon>
        <taxon>Entomobryoidea</taxon>
        <taxon>Orchesellidae</taxon>
        <taxon>Orchesellinae</taxon>
        <taxon>Orchesella</taxon>
    </lineage>
</organism>
<evidence type="ECO:0000256" key="1">
    <source>
        <dbReference type="ARBA" id="ARBA00022801"/>
    </source>
</evidence>
<dbReference type="EC" id="3.2.1.169" evidence="6"/>
<dbReference type="GO" id="GO:0016231">
    <property type="term" value="F:beta-N-acetylglucosaminidase activity"/>
    <property type="evidence" value="ECO:0007669"/>
    <property type="project" value="TreeGrafter"/>
</dbReference>
<dbReference type="InterPro" id="IPR011496">
    <property type="entry name" value="O-GlcNAcase_cat"/>
</dbReference>
<feature type="region of interest" description="Disordered" evidence="8">
    <location>
        <begin position="447"/>
        <end position="583"/>
    </location>
</feature>
<evidence type="ECO:0000256" key="2">
    <source>
        <dbReference type="ARBA" id="ARBA00023295"/>
    </source>
</evidence>
<dbReference type="EMBL" id="LJIJ01000205">
    <property type="protein sequence ID" value="ODN00482.1"/>
    <property type="molecule type" value="Genomic_DNA"/>
</dbReference>
<dbReference type="InterPro" id="IPR051822">
    <property type="entry name" value="Glycosyl_Hydrolase_84"/>
</dbReference>
<dbReference type="Proteomes" id="UP000094527">
    <property type="component" value="Unassembled WGS sequence"/>
</dbReference>
<gene>
    <name evidence="10" type="ORF">Ocin01_06199</name>
</gene>
<dbReference type="Gene3D" id="3.20.20.80">
    <property type="entry name" value="Glycosidases"/>
    <property type="match status" value="1"/>
</dbReference>
<comment type="catalytic activity">
    <reaction evidence="4">
        <text>3-O-(N-acetyl-beta-D-glucosaminyl)-L-seryl-[protein] + H2O = N-acetyl-D-glucosamine + L-seryl-[protein]</text>
        <dbReference type="Rhea" id="RHEA:48876"/>
        <dbReference type="Rhea" id="RHEA-COMP:9863"/>
        <dbReference type="Rhea" id="RHEA-COMP:12251"/>
        <dbReference type="ChEBI" id="CHEBI:15377"/>
        <dbReference type="ChEBI" id="CHEBI:29999"/>
        <dbReference type="ChEBI" id="CHEBI:90838"/>
        <dbReference type="ChEBI" id="CHEBI:506227"/>
        <dbReference type="EC" id="3.2.1.169"/>
    </reaction>
</comment>
<feature type="compositionally biased region" description="Polar residues" evidence="8">
    <location>
        <begin position="447"/>
        <end position="461"/>
    </location>
</feature>
<evidence type="ECO:0000256" key="3">
    <source>
        <dbReference type="ARBA" id="ARBA00030512"/>
    </source>
</evidence>
<protein>
    <recommendedName>
        <fullName evidence="6">protein O-GlcNAcase</fullName>
        <ecNumber evidence="6">3.2.1.169</ecNumber>
    </recommendedName>
    <alternativeName>
        <fullName evidence="3">Beta-N-acetylhexosaminidase</fullName>
    </alternativeName>
    <alternativeName>
        <fullName evidence="7">Beta-hexosaminidase</fullName>
    </alternativeName>
</protein>
<dbReference type="InterPro" id="IPR016181">
    <property type="entry name" value="Acyl_CoA_acyltransferase"/>
</dbReference>
<dbReference type="FunFam" id="3.20.20.80:FF:000009">
    <property type="entry name" value="O-GlcNAcase BT_4395"/>
    <property type="match status" value="1"/>
</dbReference>
<comment type="catalytic activity">
    <reaction evidence="5">
        <text>3-O-(N-acetyl-beta-D-glucosaminyl)-L-threonyl-[protein] + H2O = L-threonyl-[protein] + N-acetyl-D-glucosamine</text>
        <dbReference type="Rhea" id="RHEA:48892"/>
        <dbReference type="Rhea" id="RHEA-COMP:11060"/>
        <dbReference type="Rhea" id="RHEA-COMP:12252"/>
        <dbReference type="ChEBI" id="CHEBI:15377"/>
        <dbReference type="ChEBI" id="CHEBI:30013"/>
        <dbReference type="ChEBI" id="CHEBI:90840"/>
        <dbReference type="ChEBI" id="CHEBI:506227"/>
        <dbReference type="EC" id="3.2.1.169"/>
    </reaction>
</comment>
<accession>A0A1D2N5I2</accession>
<evidence type="ECO:0000256" key="5">
    <source>
        <dbReference type="ARBA" id="ARBA00052136"/>
    </source>
</evidence>
<evidence type="ECO:0000259" key="9">
    <source>
        <dbReference type="PROSITE" id="PS52009"/>
    </source>
</evidence>
<dbReference type="GO" id="GO:0102571">
    <property type="term" value="F:[protein]-3-O-(N-acetyl-D-glucosaminyl)-L-serine/L-threonine O-N-acetyl-alpha-D-glucosaminase activity"/>
    <property type="evidence" value="ECO:0007669"/>
    <property type="project" value="UniProtKB-EC"/>
</dbReference>
<dbReference type="Gene3D" id="1.20.58.240">
    <property type="entry name" value="STAT, domain 1"/>
    <property type="match status" value="1"/>
</dbReference>
<dbReference type="InterPro" id="IPR017853">
    <property type="entry name" value="GH"/>
</dbReference>
<evidence type="ECO:0000313" key="10">
    <source>
        <dbReference type="EMBL" id="ODN00482.1"/>
    </source>
</evidence>
<keyword evidence="2" id="KW-0326">Glycosidase</keyword>
<name>A0A1D2N5I2_ORCCI</name>
<dbReference type="PANTHER" id="PTHR13170:SF16">
    <property type="entry name" value="PROTEIN O-GLCNACASE"/>
    <property type="match status" value="1"/>
</dbReference>
<reference evidence="10 11" key="1">
    <citation type="journal article" date="2016" name="Genome Biol. Evol.">
        <title>Gene Family Evolution Reflects Adaptation to Soil Environmental Stressors in the Genome of the Collembolan Orchesella cincta.</title>
        <authorList>
            <person name="Faddeeva-Vakhrusheva A."/>
            <person name="Derks M.F."/>
            <person name="Anvar S.Y."/>
            <person name="Agamennone V."/>
            <person name="Suring W."/>
            <person name="Smit S."/>
            <person name="van Straalen N.M."/>
            <person name="Roelofs D."/>
        </authorList>
    </citation>
    <scope>NUCLEOTIDE SEQUENCE [LARGE SCALE GENOMIC DNA]</scope>
    <source>
        <tissue evidence="10">Mixed pool</tissue>
    </source>
</reference>
<evidence type="ECO:0000256" key="7">
    <source>
        <dbReference type="ARBA" id="ARBA00076634"/>
    </source>
</evidence>
<dbReference type="PROSITE" id="PS52009">
    <property type="entry name" value="GH84"/>
    <property type="match status" value="1"/>
</dbReference>
<keyword evidence="11" id="KW-1185">Reference proteome</keyword>
<sequence length="948" mass="105538">MEPQFLAKTEFICGVVEGFYGRPWTTGQRKDLFTKMKKWGMNSYLYAPKDDYKHRAYWRELYTVEEADHLSSLISAAKDKGLRFIYAISPGLDILYSSTKDVGALKRKLEQVNQLGCDAFAILFDDIDPEMSKADKEMFKSFAHAQVSVTNEVYQHVNAQAFLFCPTQYCATRAVPNVRTSEYLKTIGSKLDPTIDIMWTGPKVISKDLTIESIEEITEAIRRPPVIWDNLHANDYDQKRVFLGPYSGRSPLIISRLRGVLTNPNCEYGANFVAIHTLAQWSHCTEDAKKVIDEAMNPDAKLETENEDGNPGHIPENLAPHVYHPIVALRSAIKEWLEEFKKTKQAWGPIIKPQIISVPVPLIPSVNTCITLTSTTTTTTTSCSVPRTTSIIPSAIPTVPTVNCSASELISIVENSNINFIPTSSTTVMNSLVADNKVICADTVDSVTNTGTSDHANSSDSDITEMPMKPVIPKVDSDTPQASLAGLEPMDCNTATPPNRSPPPVVPSAAANERNVEDVPMGENNERTSEMSSPDEGVESGNTSVSVMNLDSELESGGSSTNQANTPSSSMQVENQLDEDSKPVNTEQALTVEDLQLLCDLFYLPFEHGLQGLQLLHDFQWLKTNSNRVAGITEADKSKPEVAEWYDRAKKFSVMTKNVNKISQKLNNIPNRELLYELYPYIWDLRGVCSLMNSYITWLGFSKGWKEAFMSGDQEPWVIRGGLTAELQRLIPVDRGTDLYLYKAPDIPGSQTYTIRPYRSSDEASVYKICSMTYNDGLSAADEFARIPDLPGEITLGGFLNLCPELCFVVEDNNDMIIGAAVAALNGKEFRRRLKMSWLEMLRKKYPVSIDVDSQLAKDTIASLKSELSEIPEDVLTNHPAELKFIVVAPLVDPSVPKRLVTCILAALRANGIFGCFVEVTKEENYFMDLFKKLGFTELCPNYMGRSY</sequence>
<evidence type="ECO:0000256" key="8">
    <source>
        <dbReference type="SAM" id="MobiDB-lite"/>
    </source>
</evidence>
<dbReference type="Pfam" id="PF07555">
    <property type="entry name" value="NAGidase"/>
    <property type="match status" value="1"/>
</dbReference>
<dbReference type="SUPFAM" id="SSF55729">
    <property type="entry name" value="Acyl-CoA N-acyltransferases (Nat)"/>
    <property type="match status" value="1"/>
</dbReference>
<evidence type="ECO:0000313" key="11">
    <source>
        <dbReference type="Proteomes" id="UP000094527"/>
    </source>
</evidence>
<dbReference type="OrthoDB" id="9975416at2759"/>
<keyword evidence="1" id="KW-0378">Hydrolase</keyword>
<dbReference type="OMA" id="ICTRTYL"/>
<evidence type="ECO:0000256" key="4">
    <source>
        <dbReference type="ARBA" id="ARBA00050933"/>
    </source>
</evidence>
<evidence type="ECO:0000256" key="6">
    <source>
        <dbReference type="ARBA" id="ARBA00066938"/>
    </source>
</evidence>